<reference evidence="4" key="1">
    <citation type="submission" date="2017-08" db="EMBL/GenBank/DDBJ databases">
        <title>A dynamic microbial community with high functional redundancy inhabits the cold, oxic subseafloor aquifer.</title>
        <authorList>
            <person name="Tully B.J."/>
            <person name="Wheat C.G."/>
            <person name="Glazer B.T."/>
            <person name="Huber J.A."/>
        </authorList>
    </citation>
    <scope>NUCLEOTIDE SEQUENCE [LARGE SCALE GENOMIC DNA]</scope>
</reference>
<dbReference type="Pfam" id="PF01541">
    <property type="entry name" value="GIY-YIG"/>
    <property type="match status" value="1"/>
</dbReference>
<dbReference type="EMBL" id="NVQR01000140">
    <property type="protein sequence ID" value="PCH59003.1"/>
    <property type="molecule type" value="Genomic_DNA"/>
</dbReference>
<dbReference type="Proteomes" id="UP000218172">
    <property type="component" value="Unassembled WGS sequence"/>
</dbReference>
<dbReference type="InterPro" id="IPR050190">
    <property type="entry name" value="UPF0213_domain"/>
</dbReference>
<sequence>MKTWSIYLVRCPDGSLYTGISIDVRRRFKEHCSDKVRGAKFLRGKTPLSLVYQGEVGDKSSASKLEYRVKRLDKQRKEDLVAGNLSLEQLGLAL</sequence>
<evidence type="ECO:0000256" key="1">
    <source>
        <dbReference type="ARBA" id="ARBA00007435"/>
    </source>
</evidence>
<organism evidence="3 4">
    <name type="scientific">SAR86 cluster bacterium</name>
    <dbReference type="NCBI Taxonomy" id="2030880"/>
    <lineage>
        <taxon>Bacteria</taxon>
        <taxon>Pseudomonadati</taxon>
        <taxon>Pseudomonadota</taxon>
        <taxon>Gammaproteobacteria</taxon>
        <taxon>SAR86 cluster</taxon>
    </lineage>
</organism>
<dbReference type="InterPro" id="IPR035901">
    <property type="entry name" value="GIY-YIG_endonuc_sf"/>
</dbReference>
<proteinExistence type="inferred from homology"/>
<gene>
    <name evidence="3" type="ORF">COC19_07860</name>
</gene>
<accession>A0A2A4MGF1</accession>
<dbReference type="SUPFAM" id="SSF82771">
    <property type="entry name" value="GIY-YIG endonuclease"/>
    <property type="match status" value="1"/>
</dbReference>
<dbReference type="AlphaFoldDB" id="A0A2A4MGF1"/>
<evidence type="ECO:0000313" key="4">
    <source>
        <dbReference type="Proteomes" id="UP000218172"/>
    </source>
</evidence>
<comment type="similarity">
    <text evidence="1">Belongs to the UPF0213 family.</text>
</comment>
<dbReference type="InterPro" id="IPR000305">
    <property type="entry name" value="GIY-YIG_endonuc"/>
</dbReference>
<dbReference type="Gene3D" id="3.40.1440.10">
    <property type="entry name" value="GIY-YIG endonuclease"/>
    <property type="match status" value="1"/>
</dbReference>
<dbReference type="PROSITE" id="PS50164">
    <property type="entry name" value="GIY_YIG"/>
    <property type="match status" value="1"/>
</dbReference>
<protein>
    <recommendedName>
        <fullName evidence="2">GIY-YIG domain-containing protein</fullName>
    </recommendedName>
</protein>
<evidence type="ECO:0000313" key="3">
    <source>
        <dbReference type="EMBL" id="PCH59003.1"/>
    </source>
</evidence>
<comment type="caution">
    <text evidence="3">The sequence shown here is derived from an EMBL/GenBank/DDBJ whole genome shotgun (WGS) entry which is preliminary data.</text>
</comment>
<feature type="domain" description="GIY-YIG" evidence="2">
    <location>
        <begin position="2"/>
        <end position="79"/>
    </location>
</feature>
<dbReference type="PANTHER" id="PTHR34477">
    <property type="entry name" value="UPF0213 PROTEIN YHBQ"/>
    <property type="match status" value="1"/>
</dbReference>
<evidence type="ECO:0000259" key="2">
    <source>
        <dbReference type="PROSITE" id="PS50164"/>
    </source>
</evidence>
<name>A0A2A4MGF1_9GAMM</name>
<dbReference type="CDD" id="cd10456">
    <property type="entry name" value="GIY-YIG_UPF0213"/>
    <property type="match status" value="1"/>
</dbReference>
<dbReference type="PANTHER" id="PTHR34477:SF1">
    <property type="entry name" value="UPF0213 PROTEIN YHBQ"/>
    <property type="match status" value="1"/>
</dbReference>